<gene>
    <name evidence="1" type="ORF">SFRICE_021535</name>
</gene>
<dbReference type="AlphaFoldDB" id="A0A2H1VFI1"/>
<proteinExistence type="predicted"/>
<dbReference type="EMBL" id="ODYU01002088">
    <property type="protein sequence ID" value="SOQ39152.1"/>
    <property type="molecule type" value="Genomic_DNA"/>
</dbReference>
<name>A0A2H1VFI1_SPOFR</name>
<protein>
    <submittedName>
        <fullName evidence="1">SFRICE_021535</fullName>
    </submittedName>
</protein>
<accession>A0A2H1VFI1</accession>
<evidence type="ECO:0000313" key="1">
    <source>
        <dbReference type="EMBL" id="SOQ39152.1"/>
    </source>
</evidence>
<sequence length="62" mass="6951">MCRLDRSNTTASQKTDLKKRLHYVSLCETSLSVTKIHRNENGHVGKIRSTVISRCSTFVATA</sequence>
<reference evidence="1" key="1">
    <citation type="submission" date="2016-07" db="EMBL/GenBank/DDBJ databases">
        <authorList>
            <person name="Bretaudeau A."/>
        </authorList>
    </citation>
    <scope>NUCLEOTIDE SEQUENCE</scope>
    <source>
        <strain evidence="1">Rice</strain>
        <tissue evidence="1">Whole body</tissue>
    </source>
</reference>
<organism evidence="1">
    <name type="scientific">Spodoptera frugiperda</name>
    <name type="common">Fall armyworm</name>
    <dbReference type="NCBI Taxonomy" id="7108"/>
    <lineage>
        <taxon>Eukaryota</taxon>
        <taxon>Metazoa</taxon>
        <taxon>Ecdysozoa</taxon>
        <taxon>Arthropoda</taxon>
        <taxon>Hexapoda</taxon>
        <taxon>Insecta</taxon>
        <taxon>Pterygota</taxon>
        <taxon>Neoptera</taxon>
        <taxon>Endopterygota</taxon>
        <taxon>Lepidoptera</taxon>
        <taxon>Glossata</taxon>
        <taxon>Ditrysia</taxon>
        <taxon>Noctuoidea</taxon>
        <taxon>Noctuidae</taxon>
        <taxon>Amphipyrinae</taxon>
        <taxon>Spodoptera</taxon>
    </lineage>
</organism>